<name>A0A6C0JKD9_9ZZZZ</name>
<dbReference type="EMBL" id="MN740421">
    <property type="protein sequence ID" value="QHU05843.1"/>
    <property type="molecule type" value="Genomic_DNA"/>
</dbReference>
<evidence type="ECO:0000313" key="2">
    <source>
        <dbReference type="EMBL" id="QHU05843.1"/>
    </source>
</evidence>
<feature type="compositionally biased region" description="Polar residues" evidence="1">
    <location>
        <begin position="241"/>
        <end position="250"/>
    </location>
</feature>
<protein>
    <submittedName>
        <fullName evidence="2">Uncharacterized protein</fullName>
    </submittedName>
</protein>
<feature type="region of interest" description="Disordered" evidence="1">
    <location>
        <begin position="221"/>
        <end position="250"/>
    </location>
</feature>
<evidence type="ECO:0000256" key="1">
    <source>
        <dbReference type="SAM" id="MobiDB-lite"/>
    </source>
</evidence>
<sequence>MSSRRNPLGTPSIFAVNFPSYRSRAVDRPGTRYRGTRPQGPLIEAPVMNLPQHMFRRFERLRVPYQRGEPVMNRNVATGTLVSGNSLNNGLPRANPLRASASVRETPHPSTLAINHLVSLNRDTLRYVTKRGRLVNPYGILFEDLERDFDEVAEELTGILTKLHIEPDELDRARYLLQLMSEFDRERTNIVKENIERILSEKRGRQMANKIRARPRTLRNRGRSLGRRITRGIQRRLGTRASRNSNSNNE</sequence>
<feature type="compositionally biased region" description="Basic residues" evidence="1">
    <location>
        <begin position="221"/>
        <end position="238"/>
    </location>
</feature>
<reference evidence="2" key="1">
    <citation type="journal article" date="2020" name="Nature">
        <title>Giant virus diversity and host interactions through global metagenomics.</title>
        <authorList>
            <person name="Schulz F."/>
            <person name="Roux S."/>
            <person name="Paez-Espino D."/>
            <person name="Jungbluth S."/>
            <person name="Walsh D.A."/>
            <person name="Denef V.J."/>
            <person name="McMahon K.D."/>
            <person name="Konstantinidis K.T."/>
            <person name="Eloe-Fadrosh E.A."/>
            <person name="Kyrpides N.C."/>
            <person name="Woyke T."/>
        </authorList>
    </citation>
    <scope>NUCLEOTIDE SEQUENCE</scope>
    <source>
        <strain evidence="2">GVMAG-M-3300027736-24</strain>
    </source>
</reference>
<proteinExistence type="predicted"/>
<organism evidence="2">
    <name type="scientific">viral metagenome</name>
    <dbReference type="NCBI Taxonomy" id="1070528"/>
    <lineage>
        <taxon>unclassified sequences</taxon>
        <taxon>metagenomes</taxon>
        <taxon>organismal metagenomes</taxon>
    </lineage>
</organism>
<dbReference type="AlphaFoldDB" id="A0A6C0JKD9"/>
<accession>A0A6C0JKD9</accession>